<keyword evidence="3" id="KW-1185">Reference proteome</keyword>
<keyword evidence="1" id="KW-0472">Membrane</keyword>
<dbReference type="AlphaFoldDB" id="A0A7X3MGE9"/>
<evidence type="ECO:0000313" key="3">
    <source>
        <dbReference type="Proteomes" id="UP000460412"/>
    </source>
</evidence>
<evidence type="ECO:0000256" key="1">
    <source>
        <dbReference type="SAM" id="Phobius"/>
    </source>
</evidence>
<name>A0A7X3MGE9_9FIRM</name>
<organism evidence="2 3">
    <name type="scientific">Sporofaciens musculi</name>
    <dbReference type="NCBI Taxonomy" id="2681861"/>
    <lineage>
        <taxon>Bacteria</taxon>
        <taxon>Bacillati</taxon>
        <taxon>Bacillota</taxon>
        <taxon>Clostridia</taxon>
        <taxon>Lachnospirales</taxon>
        <taxon>Lachnospiraceae</taxon>
        <taxon>Sporofaciens</taxon>
    </lineage>
</organism>
<protein>
    <submittedName>
        <fullName evidence="2">Uncharacterized protein</fullName>
    </submittedName>
</protein>
<evidence type="ECO:0000313" key="2">
    <source>
        <dbReference type="EMBL" id="MXP75953.1"/>
    </source>
</evidence>
<accession>A0A7X3MGE9</accession>
<gene>
    <name evidence="2" type="ORF">GN277_11330</name>
</gene>
<keyword evidence="1" id="KW-0812">Transmembrane</keyword>
<keyword evidence="1" id="KW-1133">Transmembrane helix</keyword>
<reference evidence="2 3" key="1">
    <citation type="submission" date="2019-12" db="EMBL/GenBank/DDBJ databases">
        <title>Sporaefaciens musculi gen. nov., sp. nov., a novel bacterium isolated from the caecum of an obese mouse.</title>
        <authorList>
            <person name="Rasmussen T.S."/>
            <person name="Streidl T."/>
            <person name="Hitch T.C.A."/>
            <person name="Wortmann E."/>
            <person name="Deptula P."/>
            <person name="Hansen M."/>
            <person name="Nielsen D.S."/>
            <person name="Clavel T."/>
            <person name="Vogensen F.K."/>
        </authorList>
    </citation>
    <scope>NUCLEOTIDE SEQUENCE [LARGE SCALE GENOMIC DNA]</scope>
    <source>
        <strain evidence="2 3">WCA-9-b2</strain>
    </source>
</reference>
<feature type="transmembrane region" description="Helical" evidence="1">
    <location>
        <begin position="91"/>
        <end position="109"/>
    </location>
</feature>
<feature type="transmembrane region" description="Helical" evidence="1">
    <location>
        <begin position="33"/>
        <end position="57"/>
    </location>
</feature>
<comment type="caution">
    <text evidence="2">The sequence shown here is derived from an EMBL/GenBank/DDBJ whole genome shotgun (WGS) entry which is preliminary data.</text>
</comment>
<dbReference type="Proteomes" id="UP000460412">
    <property type="component" value="Unassembled WGS sequence"/>
</dbReference>
<proteinExistence type="predicted"/>
<dbReference type="EMBL" id="WUQX01000001">
    <property type="protein sequence ID" value="MXP75953.1"/>
    <property type="molecule type" value="Genomic_DNA"/>
</dbReference>
<feature type="transmembrane region" description="Helical" evidence="1">
    <location>
        <begin position="115"/>
        <end position="135"/>
    </location>
</feature>
<feature type="transmembrane region" description="Helical" evidence="1">
    <location>
        <begin position="9"/>
        <end position="27"/>
    </location>
</feature>
<dbReference type="RefSeq" id="WP_159751132.1">
    <property type="nucleotide sequence ID" value="NZ_WUQX01000001.1"/>
</dbReference>
<sequence>MTTKKKKQIFIFVGFPMHVIAFMVKSLHLFDSLPITICLTLIQYTGALLFLNGIHYFGTTYQYEKYPEESRQTVIDQNDERTRTIHDLAKARTFDIITYVLIILPFLLIETKTDLTGILCSFAALIILGVSYGYYYRKFSKEL</sequence>